<proteinExistence type="predicted"/>
<dbReference type="Proteomes" id="UP000007882">
    <property type="component" value="Chromosome"/>
</dbReference>
<evidence type="ECO:0000256" key="1">
    <source>
        <dbReference type="SAM" id="MobiDB-lite"/>
    </source>
</evidence>
<dbReference type="HOGENOM" id="CLU_2730905_0_0_11"/>
<organism evidence="3 4">
    <name type="scientific">Actinoplanes missouriensis (strain ATCC 14538 / DSM 43046 / CBS 188.64 / JCM 3121 / NBRC 102363 / NCIMB 12654 / NRRL B-3342 / UNCC 431)</name>
    <dbReference type="NCBI Taxonomy" id="512565"/>
    <lineage>
        <taxon>Bacteria</taxon>
        <taxon>Bacillati</taxon>
        <taxon>Actinomycetota</taxon>
        <taxon>Actinomycetes</taxon>
        <taxon>Micromonosporales</taxon>
        <taxon>Micromonosporaceae</taxon>
        <taxon>Actinoplanes</taxon>
    </lineage>
</organism>
<dbReference type="AlphaFoldDB" id="I0HJG9"/>
<protein>
    <submittedName>
        <fullName evidence="3">Uncharacterized protein</fullName>
    </submittedName>
</protein>
<reference evidence="3 4" key="1">
    <citation type="submission" date="2012-02" db="EMBL/GenBank/DDBJ databases">
        <title>Complete genome sequence of Actinoplanes missouriensis 431 (= NBRC 102363).</title>
        <authorList>
            <person name="Ohnishi Y."/>
            <person name="Ishikawa J."/>
            <person name="Sekine M."/>
            <person name="Hosoyama A."/>
            <person name="Harada T."/>
            <person name="Narita H."/>
            <person name="Hata T."/>
            <person name="Konno Y."/>
            <person name="Tutikane K."/>
            <person name="Fujita N."/>
            <person name="Horinouchi S."/>
            <person name="Hayakawa M."/>
        </authorList>
    </citation>
    <scope>NUCLEOTIDE SEQUENCE [LARGE SCALE GENOMIC DNA]</scope>
    <source>
        <strain evidence="4">ATCC 14538 / DSM 43046 / CBS 188.64 / JCM 3121 / NBRC 102363 / NCIMB 12654 / NRRL B-3342 / UNCC 431</strain>
    </source>
</reference>
<feature type="region of interest" description="Disordered" evidence="1">
    <location>
        <begin position="1"/>
        <end position="34"/>
    </location>
</feature>
<dbReference type="RefSeq" id="WP_014448038.1">
    <property type="nucleotide sequence ID" value="NC_017093.1"/>
</dbReference>
<evidence type="ECO:0000256" key="2">
    <source>
        <dbReference type="SAM" id="Phobius"/>
    </source>
</evidence>
<dbReference type="PATRIC" id="fig|512565.3.peg.7956"/>
<feature type="transmembrane region" description="Helical" evidence="2">
    <location>
        <begin position="48"/>
        <end position="70"/>
    </location>
</feature>
<keyword evidence="2" id="KW-0812">Transmembrane</keyword>
<dbReference type="EMBL" id="AP012319">
    <property type="protein sequence ID" value="BAL93156.1"/>
    <property type="molecule type" value="Genomic_DNA"/>
</dbReference>
<keyword evidence="2" id="KW-1133">Transmembrane helix</keyword>
<dbReference type="KEGG" id="ams:AMIS_79360"/>
<keyword evidence="2" id="KW-0472">Membrane</keyword>
<keyword evidence="4" id="KW-1185">Reference proteome</keyword>
<name>I0HJG9_ACTM4</name>
<feature type="compositionally biased region" description="Pro residues" evidence="1">
    <location>
        <begin position="14"/>
        <end position="25"/>
    </location>
</feature>
<evidence type="ECO:0000313" key="4">
    <source>
        <dbReference type="Proteomes" id="UP000007882"/>
    </source>
</evidence>
<gene>
    <name evidence="3" type="ordered locus">AMIS_79360</name>
</gene>
<sequence>MGHALTDSETDQSPEPPAGPPPAEPEPAVHDPDDAALSGIRRLLGLPLGGILLAVALLLTVLEFAVLWQIP</sequence>
<evidence type="ECO:0000313" key="3">
    <source>
        <dbReference type="EMBL" id="BAL93156.1"/>
    </source>
</evidence>
<accession>I0HJG9</accession>